<dbReference type="InterPro" id="IPR045394">
    <property type="entry name" value="Abhydrolase_dom"/>
</dbReference>
<reference evidence="4" key="1">
    <citation type="submission" date="2017-08" db="EMBL/GenBank/DDBJ databases">
        <title>A dynamic microbial community with high functional redundancy inhabits the cold, oxic subseafloor aquifer.</title>
        <authorList>
            <person name="Tully B.J."/>
            <person name="Wheat C.G."/>
            <person name="Glazer B.T."/>
            <person name="Huber J.A."/>
        </authorList>
    </citation>
    <scope>NUCLEOTIDE SEQUENCE [LARGE SCALE GENOMIC DNA]</scope>
</reference>
<dbReference type="EMBL" id="NVVJ01000008">
    <property type="protein sequence ID" value="PCJ27090.1"/>
    <property type="molecule type" value="Genomic_DNA"/>
</dbReference>
<dbReference type="AlphaFoldDB" id="A0A2A5B6V9"/>
<feature type="domain" description="Alpha/beta hydrolase" evidence="2">
    <location>
        <begin position="32"/>
        <end position="479"/>
    </location>
</feature>
<gene>
    <name evidence="3" type="ORF">COA96_04025</name>
</gene>
<name>A0A2A5B6V9_9GAMM</name>
<sequence length="489" mass="53157">MKIKNLINIAIILTAVGAHAQTINLEKIPGEPVISLGNYNLEELGYSVEEFFFEGDANAYKPSASLTNDGNWSVEIDSQAAYKSRLVVARPNDPDHFNGTVVVEWFNVSGGADGAPLWGMMHREIIRNGYAYVGVSTQKVGIEGDGYSIMGVSNPLKKINPERYGTLIHPGDAYSYDIYSAAGKLIKDYANNDLMGSLAPSKVIAIGESQSAVFLTTYINAIDPIEKIYDGFVVDSRFGTAASLGDSGMFNENPDLDAVKYRDNLRAPIINVITETDLLSTGLAPYFRARQEDSSQLRTWEVAGASHADTYIFIVNGSDSGTTPIQALAQMYNMTSIPQMQLSKPINSGPQHHLVVMSALYHLNEWMRHGVEPPRAMPIQLILSNDSGEMPAIDIDDNGNAKGGVRTPWVDTPTAILSGLGNEGSAIARLTGITEVFSEDKLLQLYPGGKEQYIAEFEAALIVAVEAGFILPADQEEMLQLANAMYPTF</sequence>
<proteinExistence type="predicted"/>
<dbReference type="Proteomes" id="UP000218327">
    <property type="component" value="Unassembled WGS sequence"/>
</dbReference>
<dbReference type="Pfam" id="PF20091">
    <property type="entry name" value="Abhydrolase_10"/>
    <property type="match status" value="1"/>
</dbReference>
<keyword evidence="1" id="KW-0732">Signal</keyword>
<evidence type="ECO:0000313" key="4">
    <source>
        <dbReference type="Proteomes" id="UP000218327"/>
    </source>
</evidence>
<evidence type="ECO:0000259" key="2">
    <source>
        <dbReference type="Pfam" id="PF20091"/>
    </source>
</evidence>
<evidence type="ECO:0000256" key="1">
    <source>
        <dbReference type="SAM" id="SignalP"/>
    </source>
</evidence>
<protein>
    <recommendedName>
        <fullName evidence="2">Alpha/beta hydrolase domain-containing protein</fullName>
    </recommendedName>
</protein>
<comment type="caution">
    <text evidence="3">The sequence shown here is derived from an EMBL/GenBank/DDBJ whole genome shotgun (WGS) entry which is preliminary data.</text>
</comment>
<evidence type="ECO:0000313" key="3">
    <source>
        <dbReference type="EMBL" id="PCJ27090.1"/>
    </source>
</evidence>
<accession>A0A2A5B6V9</accession>
<feature type="chain" id="PRO_5013309064" description="Alpha/beta hydrolase domain-containing protein" evidence="1">
    <location>
        <begin position="21"/>
        <end position="489"/>
    </location>
</feature>
<organism evidence="3 4">
    <name type="scientific">SAR86 cluster bacterium</name>
    <dbReference type="NCBI Taxonomy" id="2030880"/>
    <lineage>
        <taxon>Bacteria</taxon>
        <taxon>Pseudomonadati</taxon>
        <taxon>Pseudomonadota</taxon>
        <taxon>Gammaproteobacteria</taxon>
        <taxon>SAR86 cluster</taxon>
    </lineage>
</organism>
<feature type="signal peptide" evidence="1">
    <location>
        <begin position="1"/>
        <end position="20"/>
    </location>
</feature>